<evidence type="ECO:0000259" key="1">
    <source>
        <dbReference type="PROSITE" id="PS51186"/>
    </source>
</evidence>
<dbReference type="RefSeq" id="WP_274691265.1">
    <property type="nucleotide sequence ID" value="NZ_JAPMOU010000047.1"/>
</dbReference>
<dbReference type="Proteomes" id="UP001528823">
    <property type="component" value="Unassembled WGS sequence"/>
</dbReference>
<dbReference type="PROSITE" id="PS51186">
    <property type="entry name" value="GNAT"/>
    <property type="match status" value="1"/>
</dbReference>
<dbReference type="SUPFAM" id="SSF55729">
    <property type="entry name" value="Acyl-CoA N-acyltransferases (Nat)"/>
    <property type="match status" value="1"/>
</dbReference>
<evidence type="ECO:0000313" key="3">
    <source>
        <dbReference type="Proteomes" id="UP001528823"/>
    </source>
</evidence>
<sequence length="173" mass="19706">MTLAITTPRLHIRWLTEADSSFIYQLYNTELFLKFVGDKQLHSIEAARQYLLNGPIAMYQRIGIGLYMVETLEENTPIGICGLIKRDFLDDIDIGYGFLPEYFNHGYAFEAAKAVIDHARNTLKLKRLVAITSPDNQASIKLLSKLGLRFEKSIQETKDSPVNSLFGLNFRES</sequence>
<dbReference type="PANTHER" id="PTHR43792:SF1">
    <property type="entry name" value="N-ACETYLTRANSFERASE DOMAIN-CONTAINING PROTEIN"/>
    <property type="match status" value="1"/>
</dbReference>
<gene>
    <name evidence="2" type="ORF">ORQ98_23610</name>
</gene>
<protein>
    <submittedName>
        <fullName evidence="2">GNAT family N-acetyltransferase</fullName>
    </submittedName>
</protein>
<dbReference type="Pfam" id="PF13302">
    <property type="entry name" value="Acetyltransf_3"/>
    <property type="match status" value="1"/>
</dbReference>
<name>A0ABT5UFI6_9GAMM</name>
<dbReference type="Gene3D" id="3.40.630.30">
    <property type="match status" value="1"/>
</dbReference>
<evidence type="ECO:0000313" key="2">
    <source>
        <dbReference type="EMBL" id="MDE1464955.1"/>
    </source>
</evidence>
<dbReference type="InterPro" id="IPR051531">
    <property type="entry name" value="N-acetyltransferase"/>
</dbReference>
<keyword evidence="3" id="KW-1185">Reference proteome</keyword>
<reference evidence="2 3" key="1">
    <citation type="submission" date="2022-11" db="EMBL/GenBank/DDBJ databases">
        <title>Spartinivicinus poritis sp. nov., isolated from scleractinian coral Porites lutea.</title>
        <authorList>
            <person name="Zhang G."/>
            <person name="Cai L."/>
            <person name="Wei Q."/>
        </authorList>
    </citation>
    <scope>NUCLEOTIDE SEQUENCE [LARGE SCALE GENOMIC DNA]</scope>
    <source>
        <strain evidence="2 3">A2-2</strain>
    </source>
</reference>
<dbReference type="PANTHER" id="PTHR43792">
    <property type="entry name" value="GNAT FAMILY, PUTATIVE (AFU_ORTHOLOGUE AFUA_3G00765)-RELATED-RELATED"/>
    <property type="match status" value="1"/>
</dbReference>
<dbReference type="InterPro" id="IPR000182">
    <property type="entry name" value="GNAT_dom"/>
</dbReference>
<organism evidence="2 3">
    <name type="scientific">Spartinivicinus poritis</name>
    <dbReference type="NCBI Taxonomy" id="2994640"/>
    <lineage>
        <taxon>Bacteria</taxon>
        <taxon>Pseudomonadati</taxon>
        <taxon>Pseudomonadota</taxon>
        <taxon>Gammaproteobacteria</taxon>
        <taxon>Oceanospirillales</taxon>
        <taxon>Zooshikellaceae</taxon>
        <taxon>Spartinivicinus</taxon>
    </lineage>
</organism>
<comment type="caution">
    <text evidence="2">The sequence shown here is derived from an EMBL/GenBank/DDBJ whole genome shotgun (WGS) entry which is preliminary data.</text>
</comment>
<proteinExistence type="predicted"/>
<dbReference type="InterPro" id="IPR016181">
    <property type="entry name" value="Acyl_CoA_acyltransferase"/>
</dbReference>
<accession>A0ABT5UFI6</accession>
<feature type="domain" description="N-acetyltransferase" evidence="1">
    <location>
        <begin position="10"/>
        <end position="173"/>
    </location>
</feature>
<dbReference type="EMBL" id="JAPMOU010000047">
    <property type="protein sequence ID" value="MDE1464955.1"/>
    <property type="molecule type" value="Genomic_DNA"/>
</dbReference>